<keyword evidence="9 10" id="KW-0472">Membrane</keyword>
<evidence type="ECO:0000256" key="2">
    <source>
        <dbReference type="ARBA" id="ARBA00008440"/>
    </source>
</evidence>
<evidence type="ECO:0000256" key="8">
    <source>
        <dbReference type="ARBA" id="ARBA00023065"/>
    </source>
</evidence>
<feature type="transmembrane region" description="Helical" evidence="10">
    <location>
        <begin position="226"/>
        <end position="245"/>
    </location>
</feature>
<protein>
    <recommendedName>
        <fullName evidence="10">Potassium transporter</fullName>
    </recommendedName>
</protein>
<keyword evidence="5 10" id="KW-0812">Transmembrane</keyword>
<evidence type="ECO:0000256" key="3">
    <source>
        <dbReference type="ARBA" id="ARBA00022448"/>
    </source>
</evidence>
<feature type="domain" description="K+ potassium transporter C-terminal" evidence="12">
    <location>
        <begin position="591"/>
        <end position="760"/>
    </location>
</feature>
<evidence type="ECO:0000313" key="13">
    <source>
        <dbReference type="EMBL" id="CAK0785377.1"/>
    </source>
</evidence>
<reference evidence="13 14" key="1">
    <citation type="submission" date="2023-10" db="EMBL/GenBank/DDBJ databases">
        <authorList>
            <person name="Maclean D."/>
            <person name="Macfadyen A."/>
        </authorList>
    </citation>
    <scope>NUCLEOTIDE SEQUENCE [LARGE SCALE GENOMIC DNA]</scope>
</reference>
<feature type="transmembrane region" description="Helical" evidence="10">
    <location>
        <begin position="486"/>
        <end position="508"/>
    </location>
</feature>
<dbReference type="Pfam" id="PF02705">
    <property type="entry name" value="K_trans"/>
    <property type="match status" value="1"/>
</dbReference>
<keyword evidence="8 10" id="KW-0406">Ion transport</keyword>
<evidence type="ECO:0000256" key="10">
    <source>
        <dbReference type="RuleBase" id="RU321113"/>
    </source>
</evidence>
<name>A0AAV1IFD1_9CHLO</name>
<dbReference type="InterPro" id="IPR053951">
    <property type="entry name" value="K_trans_N"/>
</dbReference>
<dbReference type="Proteomes" id="UP001314263">
    <property type="component" value="Unassembled WGS sequence"/>
</dbReference>
<feature type="transmembrane region" description="Helical" evidence="10">
    <location>
        <begin position="302"/>
        <end position="322"/>
    </location>
</feature>
<evidence type="ECO:0000313" key="14">
    <source>
        <dbReference type="Proteomes" id="UP001314263"/>
    </source>
</evidence>
<evidence type="ECO:0000256" key="4">
    <source>
        <dbReference type="ARBA" id="ARBA00022538"/>
    </source>
</evidence>
<keyword evidence="14" id="KW-1185">Reference proteome</keyword>
<dbReference type="EMBL" id="CAUYUE010000012">
    <property type="protein sequence ID" value="CAK0785377.1"/>
    <property type="molecule type" value="Genomic_DNA"/>
</dbReference>
<evidence type="ECO:0000256" key="7">
    <source>
        <dbReference type="ARBA" id="ARBA00022989"/>
    </source>
</evidence>
<comment type="function">
    <text evidence="10">Potassium transporter.</text>
</comment>
<evidence type="ECO:0000259" key="11">
    <source>
        <dbReference type="Pfam" id="PF02705"/>
    </source>
</evidence>
<keyword evidence="6 10" id="KW-0630">Potassium</keyword>
<keyword evidence="3" id="KW-0813">Transport</keyword>
<dbReference type="PANTHER" id="PTHR30540:SF83">
    <property type="entry name" value="K+ POTASSIUM TRANSPORTER"/>
    <property type="match status" value="1"/>
</dbReference>
<feature type="transmembrane region" description="Helical" evidence="10">
    <location>
        <begin position="102"/>
        <end position="120"/>
    </location>
</feature>
<evidence type="ECO:0000256" key="1">
    <source>
        <dbReference type="ARBA" id="ARBA00004141"/>
    </source>
</evidence>
<feature type="transmembrane region" description="Helical" evidence="10">
    <location>
        <begin position="189"/>
        <end position="214"/>
    </location>
</feature>
<comment type="subcellular location">
    <subcellularLocation>
        <location evidence="1 10">Membrane</location>
        <topology evidence="1 10">Multi-pass membrane protein</topology>
    </subcellularLocation>
</comment>
<evidence type="ECO:0000259" key="12">
    <source>
        <dbReference type="Pfam" id="PF22776"/>
    </source>
</evidence>
<evidence type="ECO:0000256" key="9">
    <source>
        <dbReference type="ARBA" id="ARBA00023136"/>
    </source>
</evidence>
<feature type="transmembrane region" description="Helical" evidence="10">
    <location>
        <begin position="376"/>
        <end position="407"/>
    </location>
</feature>
<dbReference type="GO" id="GO:0016020">
    <property type="term" value="C:membrane"/>
    <property type="evidence" value="ECO:0007669"/>
    <property type="project" value="UniProtKB-SubCell"/>
</dbReference>
<feature type="transmembrane region" description="Helical" evidence="10">
    <location>
        <begin position="514"/>
        <end position="533"/>
    </location>
</feature>
<evidence type="ECO:0000256" key="5">
    <source>
        <dbReference type="ARBA" id="ARBA00022692"/>
    </source>
</evidence>
<feature type="transmembrane region" description="Helical" evidence="10">
    <location>
        <begin position="334"/>
        <end position="356"/>
    </location>
</feature>
<feature type="transmembrane region" description="Helical" evidence="10">
    <location>
        <begin position="56"/>
        <end position="82"/>
    </location>
</feature>
<comment type="similarity">
    <text evidence="2 10">Belongs to the HAK/KUP transporter (TC 2.A.72.3) family.</text>
</comment>
<dbReference type="Pfam" id="PF22776">
    <property type="entry name" value="K_trans_C"/>
    <property type="match status" value="1"/>
</dbReference>
<dbReference type="InterPro" id="IPR003855">
    <property type="entry name" value="K+_transporter"/>
</dbReference>
<evidence type="ECO:0000256" key="6">
    <source>
        <dbReference type="ARBA" id="ARBA00022958"/>
    </source>
</evidence>
<dbReference type="InterPro" id="IPR053952">
    <property type="entry name" value="K_trans_C"/>
</dbReference>
<dbReference type="PANTHER" id="PTHR30540">
    <property type="entry name" value="OSMOTIC STRESS POTASSIUM TRANSPORTER"/>
    <property type="match status" value="1"/>
</dbReference>
<comment type="caution">
    <text evidence="13">The sequence shown here is derived from an EMBL/GenBank/DDBJ whole genome shotgun (WGS) entry which is preliminary data.</text>
</comment>
<feature type="transmembrane region" description="Helical" evidence="10">
    <location>
        <begin position="460"/>
        <end position="481"/>
    </location>
</feature>
<proteinExistence type="inferred from homology"/>
<feature type="transmembrane region" description="Helical" evidence="10">
    <location>
        <begin position="428"/>
        <end position="448"/>
    </location>
</feature>
<organism evidence="13 14">
    <name type="scientific">Coccomyxa viridis</name>
    <dbReference type="NCBI Taxonomy" id="1274662"/>
    <lineage>
        <taxon>Eukaryota</taxon>
        <taxon>Viridiplantae</taxon>
        <taxon>Chlorophyta</taxon>
        <taxon>core chlorophytes</taxon>
        <taxon>Trebouxiophyceae</taxon>
        <taxon>Trebouxiophyceae incertae sedis</taxon>
        <taxon>Coccomyxaceae</taxon>
        <taxon>Coccomyxa</taxon>
    </lineage>
</organism>
<dbReference type="AlphaFoldDB" id="A0AAV1IFD1"/>
<dbReference type="NCBIfam" id="TIGR00794">
    <property type="entry name" value="kup"/>
    <property type="match status" value="1"/>
</dbReference>
<dbReference type="GO" id="GO:0015079">
    <property type="term" value="F:potassium ion transmembrane transporter activity"/>
    <property type="evidence" value="ECO:0007669"/>
    <property type="project" value="UniProtKB-UniRule"/>
</dbReference>
<keyword evidence="7 10" id="KW-1133">Transmembrane helix</keyword>
<feature type="transmembrane region" description="Helical" evidence="10">
    <location>
        <begin position="257"/>
        <end position="277"/>
    </location>
</feature>
<gene>
    <name evidence="13" type="ORF">CVIRNUC_008585</name>
</gene>
<keyword evidence="4 10" id="KW-0633">Potassium transport</keyword>
<sequence>MSSRGAIGSAFGPGRIDGMISPTLQQKQAMERPSAWARDEDLEEGRRLHDLRAKAGWAATLGLSYKAIGIIFGDVGTSPLYVFASIFSEPPSHEDIMGTTSMIFWTLTLVALIKYVFVVLRADDNGEGGTFALYARLARSCKLPTPIATEQEFDTNLMRYGTKLEKGARPSLGTYVSRAMQRSLFLQRLLLVLVLGATCMLIGDGTLTPAISVVSSITGLQQKTSITQSGVIGISCAVLVLLFFFQRLGTSKLGHMFAPIILLWFLANFCIGIYNIVRWHPAIFSALSPHYMFKYWRSEHSAGWEIMSGVLLCITGVEAMYADLGHFSRRAVQVSFCFVVYPAVVITYLGQAAYLYSGDNNLDFDNTFYASIPTPVYWPMFVIAILAAIVASQAIISGTFSIIRQSLMLGCFPRVKIVHTSGLVEGQIYIPEANWIMMLLTIIVVAGFRDQDAISNAYGVAVTFVMFMTTLIVTLAILVVWNHSILVALTFFLVFGLIDMSFLTAALSKFTHGGWFPIALSAILFTVSVLWYWGSKRKVHALESQKVLLADLFRIRHPADEDDLSEQKEVHNGAVQAVTLKSGERVQRCAGVAFVLHNSYTGIPASFNDLLRNYPALHEVVVFITIRYVPVPKVAKEDRLLFMPLPVPGLYRCVARYGYTDQVDMEGEFTAAVLTMVAKSSSPEMASRLAHGEKEAVDPKLKLVYVLGRTTTVPKPGLNIGVRLMLEHLYNFLRRNSRTVAGTFNVPKHRLLEVGVVVNI</sequence>
<feature type="domain" description="K+ potassium transporter integral membrane" evidence="11">
    <location>
        <begin position="64"/>
        <end position="553"/>
    </location>
</feature>
<accession>A0AAV1IFD1</accession>